<proteinExistence type="predicted"/>
<evidence type="ECO:0000313" key="1">
    <source>
        <dbReference type="EnsemblPlants" id="MELO3C035692.2.1"/>
    </source>
</evidence>
<dbReference type="AlphaFoldDB" id="A0A9I9ELZ3"/>
<organism evidence="1">
    <name type="scientific">Cucumis melo</name>
    <name type="common">Muskmelon</name>
    <dbReference type="NCBI Taxonomy" id="3656"/>
    <lineage>
        <taxon>Eukaryota</taxon>
        <taxon>Viridiplantae</taxon>
        <taxon>Streptophyta</taxon>
        <taxon>Embryophyta</taxon>
        <taxon>Tracheophyta</taxon>
        <taxon>Spermatophyta</taxon>
        <taxon>Magnoliopsida</taxon>
        <taxon>eudicotyledons</taxon>
        <taxon>Gunneridae</taxon>
        <taxon>Pentapetalae</taxon>
        <taxon>rosids</taxon>
        <taxon>fabids</taxon>
        <taxon>Cucurbitales</taxon>
        <taxon>Cucurbitaceae</taxon>
        <taxon>Benincaseae</taxon>
        <taxon>Cucumis</taxon>
    </lineage>
</organism>
<dbReference type="EnsemblPlants" id="MELO3C035692.2.1">
    <property type="protein sequence ID" value="MELO3C035692.2.1"/>
    <property type="gene ID" value="MELO3C035692.2"/>
</dbReference>
<reference evidence="1" key="1">
    <citation type="submission" date="2023-03" db="UniProtKB">
        <authorList>
            <consortium name="EnsemblPlants"/>
        </authorList>
    </citation>
    <scope>IDENTIFICATION</scope>
</reference>
<name>A0A9I9ELZ3_CUCME</name>
<dbReference type="Gramene" id="MELO3C035692.2.1">
    <property type="protein sequence ID" value="MELO3C035692.2.1"/>
    <property type="gene ID" value="MELO3C035692.2"/>
</dbReference>
<sequence length="60" mass="7056">MSSFSLTHITPRNSILLWQFHFNLFYSGDSIATIRRPMKTLQLGKEKEKGKMGKKREKEN</sequence>
<accession>A0A9I9ELZ3</accession>
<protein>
    <submittedName>
        <fullName evidence="1">Uncharacterized protein</fullName>
    </submittedName>
</protein>